<keyword evidence="2" id="KW-1185">Reference proteome</keyword>
<organism evidence="1 2">
    <name type="scientific">Geodia barretti</name>
    <name type="common">Barrett's horny sponge</name>
    <dbReference type="NCBI Taxonomy" id="519541"/>
    <lineage>
        <taxon>Eukaryota</taxon>
        <taxon>Metazoa</taxon>
        <taxon>Porifera</taxon>
        <taxon>Demospongiae</taxon>
        <taxon>Heteroscleromorpha</taxon>
        <taxon>Tetractinellida</taxon>
        <taxon>Astrophorina</taxon>
        <taxon>Geodiidae</taxon>
        <taxon>Geodia</taxon>
    </lineage>
</organism>
<reference evidence="1" key="1">
    <citation type="submission" date="2023-03" db="EMBL/GenBank/DDBJ databases">
        <authorList>
            <person name="Steffen K."/>
            <person name="Cardenas P."/>
        </authorList>
    </citation>
    <scope>NUCLEOTIDE SEQUENCE</scope>
</reference>
<gene>
    <name evidence="1" type="ORF">GBAR_LOCUS12755</name>
</gene>
<name>A0AA35S3P6_GEOBA</name>
<feature type="non-terminal residue" evidence="1">
    <location>
        <position position="98"/>
    </location>
</feature>
<dbReference type="AlphaFoldDB" id="A0AA35S3P6"/>
<dbReference type="Proteomes" id="UP001174909">
    <property type="component" value="Unassembled WGS sequence"/>
</dbReference>
<sequence length="98" mass="11015">MGSHCSWGRGSRTPSVTSIPPLSGLHILVLSLQCSRQEHWLETGLLRTIPETHERCVQLCREVRGCRERPLSSGPQYGNALNSVYSRIRHLSFCILNS</sequence>
<accession>A0AA35S3P6</accession>
<dbReference type="EMBL" id="CASHTH010001905">
    <property type="protein sequence ID" value="CAI8021542.1"/>
    <property type="molecule type" value="Genomic_DNA"/>
</dbReference>
<evidence type="ECO:0000313" key="2">
    <source>
        <dbReference type="Proteomes" id="UP001174909"/>
    </source>
</evidence>
<comment type="caution">
    <text evidence="1">The sequence shown here is derived from an EMBL/GenBank/DDBJ whole genome shotgun (WGS) entry which is preliminary data.</text>
</comment>
<evidence type="ECO:0000313" key="1">
    <source>
        <dbReference type="EMBL" id="CAI8021542.1"/>
    </source>
</evidence>
<protein>
    <submittedName>
        <fullName evidence="1">Uncharacterized protein</fullName>
    </submittedName>
</protein>
<proteinExistence type="predicted"/>